<dbReference type="GeneID" id="117571295"/>
<accession>A0A6P8YUG5</accession>
<evidence type="ECO:0000256" key="5">
    <source>
        <dbReference type="ARBA" id="ARBA00022723"/>
    </source>
</evidence>
<dbReference type="PRINTS" id="PR00385">
    <property type="entry name" value="P450"/>
</dbReference>
<evidence type="ECO:0000256" key="4">
    <source>
        <dbReference type="ARBA" id="ARBA00022617"/>
    </source>
</evidence>
<gene>
    <name evidence="12" type="primary">LOC117571295</name>
</gene>
<dbReference type="PRINTS" id="PR00463">
    <property type="entry name" value="EP450I"/>
</dbReference>
<dbReference type="AlphaFoldDB" id="A0A6P8YUG5"/>
<evidence type="ECO:0000256" key="10">
    <source>
        <dbReference type="RuleBase" id="RU000461"/>
    </source>
</evidence>
<dbReference type="GO" id="GO:0016705">
    <property type="term" value="F:oxidoreductase activity, acting on paired donors, with incorporation or reduction of molecular oxygen"/>
    <property type="evidence" value="ECO:0007669"/>
    <property type="project" value="InterPro"/>
</dbReference>
<keyword evidence="11" id="KW-1185">Reference proteome</keyword>
<dbReference type="PANTHER" id="PTHR24291">
    <property type="entry name" value="CYTOCHROME P450 FAMILY 4"/>
    <property type="match status" value="1"/>
</dbReference>
<comment type="function">
    <text evidence="2">May be involved in the metabolism of insect hormones and in the breakdown of synthetic insecticides.</text>
</comment>
<organism evidence="11 12">
    <name type="scientific">Drosophila albomicans</name>
    <name type="common">Fruit fly</name>
    <dbReference type="NCBI Taxonomy" id="7291"/>
    <lineage>
        <taxon>Eukaryota</taxon>
        <taxon>Metazoa</taxon>
        <taxon>Ecdysozoa</taxon>
        <taxon>Arthropoda</taxon>
        <taxon>Hexapoda</taxon>
        <taxon>Insecta</taxon>
        <taxon>Pterygota</taxon>
        <taxon>Neoptera</taxon>
        <taxon>Endopterygota</taxon>
        <taxon>Diptera</taxon>
        <taxon>Brachycera</taxon>
        <taxon>Muscomorpha</taxon>
        <taxon>Ephydroidea</taxon>
        <taxon>Drosophilidae</taxon>
        <taxon>Drosophila</taxon>
    </lineage>
</organism>
<dbReference type="InterPro" id="IPR050196">
    <property type="entry name" value="Cytochrome_P450_Monoox"/>
</dbReference>
<dbReference type="GO" id="GO:0005506">
    <property type="term" value="F:iron ion binding"/>
    <property type="evidence" value="ECO:0007669"/>
    <property type="project" value="InterPro"/>
</dbReference>
<name>A0A6P8YUG5_DROAB</name>
<evidence type="ECO:0000256" key="1">
    <source>
        <dbReference type="ARBA" id="ARBA00001971"/>
    </source>
</evidence>
<dbReference type="CDD" id="cd20628">
    <property type="entry name" value="CYP4"/>
    <property type="match status" value="1"/>
</dbReference>
<keyword evidence="6 10" id="KW-0560">Oxidoreductase</keyword>
<evidence type="ECO:0000256" key="8">
    <source>
        <dbReference type="ARBA" id="ARBA00023033"/>
    </source>
</evidence>
<evidence type="ECO:0000313" key="12">
    <source>
        <dbReference type="RefSeq" id="XP_034109257.2"/>
    </source>
</evidence>
<dbReference type="Proteomes" id="UP000515160">
    <property type="component" value="Chromosome 3"/>
</dbReference>
<dbReference type="SUPFAM" id="SSF48264">
    <property type="entry name" value="Cytochrome P450"/>
    <property type="match status" value="1"/>
</dbReference>
<comment type="similarity">
    <text evidence="3 10">Belongs to the cytochrome P450 family.</text>
</comment>
<dbReference type="InterPro" id="IPR002401">
    <property type="entry name" value="Cyt_P450_E_grp-I"/>
</dbReference>
<keyword evidence="8 10" id="KW-0503">Monooxygenase</keyword>
<dbReference type="GO" id="GO:0020037">
    <property type="term" value="F:heme binding"/>
    <property type="evidence" value="ECO:0007669"/>
    <property type="project" value="InterPro"/>
</dbReference>
<dbReference type="Pfam" id="PF00067">
    <property type="entry name" value="p450"/>
    <property type="match status" value="1"/>
</dbReference>
<dbReference type="InterPro" id="IPR036396">
    <property type="entry name" value="Cyt_P450_sf"/>
</dbReference>
<dbReference type="InterPro" id="IPR001128">
    <property type="entry name" value="Cyt_P450"/>
</dbReference>
<keyword evidence="5 9" id="KW-0479">Metal-binding</keyword>
<evidence type="ECO:0000256" key="3">
    <source>
        <dbReference type="ARBA" id="ARBA00010617"/>
    </source>
</evidence>
<evidence type="ECO:0000256" key="6">
    <source>
        <dbReference type="ARBA" id="ARBA00023002"/>
    </source>
</evidence>
<sequence>MTLCLLVLIAAGSLIYWLYQINKTYYVLAFFCPRVKTKDGRPEYTIAPVAKGKTIFGNGFDLYGLTDHEVFQHSRIRAKTLKASYIEYGSGGALYNIIDAENAELILNDPNLMTKSVIYDFLHPALHTGLLTSTGKKWHTRRKLLTPTYHFNILGQFEEIFKAESLKFVEQFHQASDISISASELIPRFTLNSICETAMAVKLDDMAEKGDLYRQSFAMIEKAFIKRLSNPFYWNTKVYELFGGKEDAIALKVVHDFSNEIIAKRRILLEEELVRRKSSQDPDDDIYINKKQRFAMLDTLIFAEKDGLIDHQGICEEVDTLIFAGFDTTSTGLIFALMNMSLYADKQELCYQEINEYIDDDFSNLDVNQIGKLKYLDCFLKESLRMFPAVPLMGRQAVRETELANGLILPAGTQIILHIFDIHRNTKYWDSPDEFQPERFLPENSKDRHNYAYIPFSAGQRNCMGQKFAKLEMKTLLIVVLKKYKILPLVDPKDFVFNTGITLRTNNNIKVKLVKRQ</sequence>
<evidence type="ECO:0000256" key="2">
    <source>
        <dbReference type="ARBA" id="ARBA00003690"/>
    </source>
</evidence>
<dbReference type="Gene3D" id="1.10.630.10">
    <property type="entry name" value="Cytochrome P450"/>
    <property type="match status" value="1"/>
</dbReference>
<comment type="cofactor">
    <cofactor evidence="1 9">
        <name>heme</name>
        <dbReference type="ChEBI" id="CHEBI:30413"/>
    </cofactor>
</comment>
<dbReference type="GO" id="GO:0004497">
    <property type="term" value="F:monooxygenase activity"/>
    <property type="evidence" value="ECO:0007669"/>
    <property type="project" value="UniProtKB-KW"/>
</dbReference>
<dbReference type="OrthoDB" id="1470350at2759"/>
<evidence type="ECO:0000313" key="11">
    <source>
        <dbReference type="Proteomes" id="UP000515160"/>
    </source>
</evidence>
<keyword evidence="7 9" id="KW-0408">Iron</keyword>
<keyword evidence="4 9" id="KW-0349">Heme</keyword>
<dbReference type="PROSITE" id="PS00086">
    <property type="entry name" value="CYTOCHROME_P450"/>
    <property type="match status" value="1"/>
</dbReference>
<dbReference type="InterPro" id="IPR017972">
    <property type="entry name" value="Cyt_P450_CS"/>
</dbReference>
<evidence type="ECO:0000256" key="7">
    <source>
        <dbReference type="ARBA" id="ARBA00023004"/>
    </source>
</evidence>
<dbReference type="RefSeq" id="XP_034109257.2">
    <property type="nucleotide sequence ID" value="XM_034253366.2"/>
</dbReference>
<evidence type="ECO:0000256" key="9">
    <source>
        <dbReference type="PIRSR" id="PIRSR602401-1"/>
    </source>
</evidence>
<reference evidence="12" key="1">
    <citation type="submission" date="2025-08" db="UniProtKB">
        <authorList>
            <consortium name="RefSeq"/>
        </authorList>
    </citation>
    <scope>IDENTIFICATION</scope>
    <source>
        <strain evidence="12">15112-1751.03</strain>
        <tissue evidence="12">Whole Adult</tissue>
    </source>
</reference>
<dbReference type="PANTHER" id="PTHR24291:SF105">
    <property type="entry name" value="CYTOCHROME P450 4P1-RELATED"/>
    <property type="match status" value="1"/>
</dbReference>
<feature type="binding site" description="axial binding residue" evidence="9">
    <location>
        <position position="463"/>
    </location>
    <ligand>
        <name>heme</name>
        <dbReference type="ChEBI" id="CHEBI:30413"/>
    </ligand>
    <ligandPart>
        <name>Fe</name>
        <dbReference type="ChEBI" id="CHEBI:18248"/>
    </ligandPart>
</feature>
<protein>
    <submittedName>
        <fullName evidence="12">Cytochrome P450 4p1-like</fullName>
    </submittedName>
</protein>
<proteinExistence type="inferred from homology"/>